<dbReference type="PANTHER" id="PTHR24291">
    <property type="entry name" value="CYTOCHROME P450 FAMILY 4"/>
    <property type="match status" value="1"/>
</dbReference>
<dbReference type="InterPro" id="IPR002401">
    <property type="entry name" value="Cyt_P450_E_grp-I"/>
</dbReference>
<dbReference type="InterPro" id="IPR017972">
    <property type="entry name" value="Cyt_P450_CS"/>
</dbReference>
<keyword evidence="3 7" id="KW-0479">Metal-binding</keyword>
<organism evidence="9 10">
    <name type="scientific">Mycobacterium deserti</name>
    <dbReference type="NCBI Taxonomy" id="2978347"/>
    <lineage>
        <taxon>Bacteria</taxon>
        <taxon>Bacillati</taxon>
        <taxon>Actinomycetota</taxon>
        <taxon>Actinomycetes</taxon>
        <taxon>Mycobacteriales</taxon>
        <taxon>Mycobacteriaceae</taxon>
        <taxon>Mycobacterium</taxon>
    </lineage>
</organism>
<evidence type="ECO:0000256" key="5">
    <source>
        <dbReference type="ARBA" id="ARBA00023004"/>
    </source>
</evidence>
<keyword evidence="6 7" id="KW-0503">Monooxygenase</keyword>
<dbReference type="Gene3D" id="1.10.630.10">
    <property type="entry name" value="Cytochrome P450"/>
    <property type="match status" value="1"/>
</dbReference>
<feature type="region of interest" description="Disordered" evidence="8">
    <location>
        <begin position="1"/>
        <end position="22"/>
    </location>
</feature>
<evidence type="ECO:0000256" key="4">
    <source>
        <dbReference type="ARBA" id="ARBA00023002"/>
    </source>
</evidence>
<evidence type="ECO:0000256" key="2">
    <source>
        <dbReference type="ARBA" id="ARBA00022617"/>
    </source>
</evidence>
<dbReference type="PRINTS" id="PR00385">
    <property type="entry name" value="P450"/>
</dbReference>
<reference evidence="10" key="1">
    <citation type="submission" date="2023-07" db="EMBL/GenBank/DDBJ databases">
        <authorList>
            <person name="Deng Y."/>
            <person name="Zhang Y.-Q."/>
        </authorList>
    </citation>
    <scope>NUCLEOTIDE SEQUENCE [LARGE SCALE GENOMIC DNA]</scope>
    <source>
        <strain evidence="10">CPCC 205710</strain>
    </source>
</reference>
<evidence type="ECO:0000256" key="8">
    <source>
        <dbReference type="SAM" id="MobiDB-lite"/>
    </source>
</evidence>
<comment type="caution">
    <text evidence="9">The sequence shown here is derived from an EMBL/GenBank/DDBJ whole genome shotgun (WGS) entry which is preliminary data.</text>
</comment>
<comment type="similarity">
    <text evidence="1 7">Belongs to the cytochrome P450 family.</text>
</comment>
<dbReference type="Pfam" id="PF00067">
    <property type="entry name" value="p450"/>
    <property type="match status" value="1"/>
</dbReference>
<dbReference type="Proteomes" id="UP001206639">
    <property type="component" value="Unassembled WGS sequence"/>
</dbReference>
<dbReference type="PROSITE" id="PS00086">
    <property type="entry name" value="CYTOCHROME_P450"/>
    <property type="match status" value="1"/>
</dbReference>
<evidence type="ECO:0000256" key="1">
    <source>
        <dbReference type="ARBA" id="ARBA00010617"/>
    </source>
</evidence>
<dbReference type="InterPro" id="IPR001128">
    <property type="entry name" value="Cyt_P450"/>
</dbReference>
<dbReference type="SUPFAM" id="SSF48264">
    <property type="entry name" value="Cytochrome P450"/>
    <property type="match status" value="1"/>
</dbReference>
<evidence type="ECO:0000256" key="6">
    <source>
        <dbReference type="ARBA" id="ARBA00023033"/>
    </source>
</evidence>
<evidence type="ECO:0000313" key="10">
    <source>
        <dbReference type="Proteomes" id="UP001206639"/>
    </source>
</evidence>
<gene>
    <name evidence="9" type="ORF">N4S67_11565</name>
</gene>
<keyword evidence="10" id="KW-1185">Reference proteome</keyword>
<evidence type="ECO:0000313" key="9">
    <source>
        <dbReference type="EMBL" id="MCT7659057.1"/>
    </source>
</evidence>
<evidence type="ECO:0000256" key="3">
    <source>
        <dbReference type="ARBA" id="ARBA00022723"/>
    </source>
</evidence>
<dbReference type="PANTHER" id="PTHR24291:SF50">
    <property type="entry name" value="BIFUNCTIONAL ALBAFLAVENONE MONOOXYGENASE_TERPENE SYNTHASE"/>
    <property type="match status" value="1"/>
</dbReference>
<sequence>MRQETQPDLASLPLPPKNPLPHKRRLQAVRTFHTGIDELREAGGPVTRFSLGPRWLMPPVVLVTSPDAIRDVLSPRDDSVDKTTPVFVELRRALGSNLADLPHKLWQPRRRTLQPVFTKQRVHEFGGHMALAAESVAETWIDNEVDLDAESRKLTIRALGQSVLGVDLRDRAHEVSEPLTAALQYAMSRALRPVRAPWWLPTPARRRARSESARLHRLTEEILHACRADPEREAPLVHALIAATDPVDGRRLTDAEICDELIIFLFAGHETTATTLAYALWQLGRNPECQDRLAAEVGELPARQLTPDDLPQLPYTVQVVREALRLCPPAPTGTRMACRDLHVGGYRVKAGTMLLIGRMAVHRDPTLWDNPLAFDPDRFSAANSATRDRWQYLPFGGGPRSCIGDHFAMMEATLGLATLVRQAEIRSLEDDFPVALHFSMIAGGPIRAHVRRRS</sequence>
<proteinExistence type="inferred from homology"/>
<keyword evidence="4 7" id="KW-0560">Oxidoreductase</keyword>
<keyword evidence="2 7" id="KW-0349">Heme</keyword>
<dbReference type="RefSeq" id="WP_260993133.1">
    <property type="nucleotide sequence ID" value="NZ_JAODWD010000003.1"/>
</dbReference>
<accession>A0ABT2M9X4</accession>
<dbReference type="InterPro" id="IPR050196">
    <property type="entry name" value="Cytochrome_P450_Monoox"/>
</dbReference>
<evidence type="ECO:0000256" key="7">
    <source>
        <dbReference type="RuleBase" id="RU000461"/>
    </source>
</evidence>
<dbReference type="InterPro" id="IPR036396">
    <property type="entry name" value="Cyt_P450_sf"/>
</dbReference>
<name>A0ABT2M9X4_9MYCO</name>
<dbReference type="EMBL" id="JAODWD010000003">
    <property type="protein sequence ID" value="MCT7659057.1"/>
    <property type="molecule type" value="Genomic_DNA"/>
</dbReference>
<dbReference type="PRINTS" id="PR00463">
    <property type="entry name" value="EP450I"/>
</dbReference>
<protein>
    <submittedName>
        <fullName evidence="9">Cytochrome P450</fullName>
    </submittedName>
</protein>
<keyword evidence="5 7" id="KW-0408">Iron</keyword>